<proteinExistence type="predicted"/>
<dbReference type="SUPFAM" id="SSF53335">
    <property type="entry name" value="S-adenosyl-L-methionine-dependent methyltransferases"/>
    <property type="match status" value="1"/>
</dbReference>
<reference evidence="3" key="2">
    <citation type="journal article" date="2023" name="Commun. Biol.">
        <title>Intrasexual cuticular hydrocarbon dimorphism in a wasp sheds light on hydrocarbon biosynthesis genes in Hymenoptera.</title>
        <authorList>
            <person name="Moris V.C."/>
            <person name="Podsiadlowski L."/>
            <person name="Martin S."/>
            <person name="Oeyen J.P."/>
            <person name="Donath A."/>
            <person name="Petersen M."/>
            <person name="Wilbrandt J."/>
            <person name="Misof B."/>
            <person name="Liedtke D."/>
            <person name="Thamm M."/>
            <person name="Scheiner R."/>
            <person name="Schmitt T."/>
            <person name="Niehuis O."/>
        </authorList>
    </citation>
    <scope>NUCLEOTIDE SEQUENCE</scope>
    <source>
        <strain evidence="3">GBR_01_08_01A</strain>
    </source>
</reference>
<reference evidence="3" key="1">
    <citation type="submission" date="2021-08" db="EMBL/GenBank/DDBJ databases">
        <authorList>
            <person name="Misof B."/>
            <person name="Oliver O."/>
            <person name="Podsiadlowski L."/>
            <person name="Donath A."/>
            <person name="Peters R."/>
            <person name="Mayer C."/>
            <person name="Rust J."/>
            <person name="Gunkel S."/>
            <person name="Lesny P."/>
            <person name="Martin S."/>
            <person name="Oeyen J.P."/>
            <person name="Petersen M."/>
            <person name="Panagiotis P."/>
            <person name="Wilbrandt J."/>
            <person name="Tanja T."/>
        </authorList>
    </citation>
    <scope>NUCLEOTIDE SEQUENCE</scope>
    <source>
        <strain evidence="3">GBR_01_08_01A</strain>
        <tissue evidence="3">Thorax + abdomen</tissue>
    </source>
</reference>
<evidence type="ECO:0000256" key="1">
    <source>
        <dbReference type="SAM" id="Phobius"/>
    </source>
</evidence>
<dbReference type="PANTHER" id="PTHR45036">
    <property type="entry name" value="METHYLTRANSFERASE LIKE 7B"/>
    <property type="match status" value="1"/>
</dbReference>
<dbReference type="GO" id="GO:0008757">
    <property type="term" value="F:S-adenosylmethionine-dependent methyltransferase activity"/>
    <property type="evidence" value="ECO:0007669"/>
    <property type="project" value="InterPro"/>
</dbReference>
<dbReference type="EMBL" id="JAIFRP010000062">
    <property type="protein sequence ID" value="KAK2580144.1"/>
    <property type="molecule type" value="Genomic_DNA"/>
</dbReference>
<dbReference type="Pfam" id="PF08241">
    <property type="entry name" value="Methyltransf_11"/>
    <property type="match status" value="1"/>
</dbReference>
<dbReference type="PANTHER" id="PTHR45036:SF1">
    <property type="entry name" value="METHYLTRANSFERASE LIKE 7A"/>
    <property type="match status" value="1"/>
</dbReference>
<gene>
    <name evidence="3" type="ORF">KPH14_012418</name>
</gene>
<dbReference type="InterPro" id="IPR013216">
    <property type="entry name" value="Methyltransf_11"/>
</dbReference>
<evidence type="ECO:0000313" key="3">
    <source>
        <dbReference type="EMBL" id="KAK2580144.1"/>
    </source>
</evidence>
<keyword evidence="4" id="KW-1185">Reference proteome</keyword>
<evidence type="ECO:0000313" key="4">
    <source>
        <dbReference type="Proteomes" id="UP001258017"/>
    </source>
</evidence>
<organism evidence="3 4">
    <name type="scientific">Odynerus spinipes</name>
    <dbReference type="NCBI Taxonomy" id="1348599"/>
    <lineage>
        <taxon>Eukaryota</taxon>
        <taxon>Metazoa</taxon>
        <taxon>Ecdysozoa</taxon>
        <taxon>Arthropoda</taxon>
        <taxon>Hexapoda</taxon>
        <taxon>Insecta</taxon>
        <taxon>Pterygota</taxon>
        <taxon>Neoptera</taxon>
        <taxon>Endopterygota</taxon>
        <taxon>Hymenoptera</taxon>
        <taxon>Apocrita</taxon>
        <taxon>Aculeata</taxon>
        <taxon>Vespoidea</taxon>
        <taxon>Vespidae</taxon>
        <taxon>Eumeninae</taxon>
        <taxon>Odynerus</taxon>
    </lineage>
</organism>
<dbReference type="InterPro" id="IPR029063">
    <property type="entry name" value="SAM-dependent_MTases_sf"/>
</dbReference>
<dbReference type="InterPro" id="IPR052356">
    <property type="entry name" value="Thiol_S-MT"/>
</dbReference>
<keyword evidence="1" id="KW-1133">Transmembrane helix</keyword>
<keyword evidence="1" id="KW-0812">Transmembrane</keyword>
<dbReference type="Gene3D" id="3.40.50.150">
    <property type="entry name" value="Vaccinia Virus protein VP39"/>
    <property type="match status" value="1"/>
</dbReference>
<comment type="caution">
    <text evidence="3">The sequence shown here is derived from an EMBL/GenBank/DDBJ whole genome shotgun (WGS) entry which is preliminary data.</text>
</comment>
<protein>
    <recommendedName>
        <fullName evidence="2">Methyltransferase type 11 domain-containing protein</fullName>
    </recommendedName>
</protein>
<accession>A0AAD9VMQ3</accession>
<feature type="transmembrane region" description="Helical" evidence="1">
    <location>
        <begin position="12"/>
        <end position="29"/>
    </location>
</feature>
<evidence type="ECO:0000259" key="2">
    <source>
        <dbReference type="Pfam" id="PF08241"/>
    </source>
</evidence>
<dbReference type="AlphaFoldDB" id="A0AAD9VMQ3"/>
<sequence>MSSGDLWLRDTATSYGQIIILLFLIIFVINRKWKKLCERVYKAHLVGFELECAELAFPYKRELFKILRKIVSDDEILRSLGCIRVLEIGVKTGDNIQFYPEGTHFIGVDWNIKLADYLVDTNHSWEFGHIVLERLIVGDGSNLKEIPSGCIDVVVSTRSLCSAKSPRLAFSEIRRVLAPTGRYIFMEHVPETKAYLVRWLQILLTRCGIWPSLYGDCRLNFDFMKEIKSAGFKHVTSTSITLEGPVSQSFHLTLTGRHVLGVAIK</sequence>
<dbReference type="Proteomes" id="UP001258017">
    <property type="component" value="Unassembled WGS sequence"/>
</dbReference>
<keyword evidence="1" id="KW-0472">Membrane</keyword>
<name>A0AAD9VMQ3_9HYME</name>
<dbReference type="CDD" id="cd02440">
    <property type="entry name" value="AdoMet_MTases"/>
    <property type="match status" value="1"/>
</dbReference>
<feature type="domain" description="Methyltransferase type 11" evidence="2">
    <location>
        <begin position="86"/>
        <end position="185"/>
    </location>
</feature>